<comment type="similarity">
    <text evidence="2">Belongs to the eukaryotic/archaeal RNase P protein component 3 family.</text>
</comment>
<keyword evidence="3" id="KW-0819">tRNA processing</keyword>
<evidence type="ECO:0000313" key="4">
    <source>
        <dbReference type="EMBL" id="CAL8087982.1"/>
    </source>
</evidence>
<comment type="caution">
    <text evidence="4">The sequence shown here is derived from an EMBL/GenBank/DDBJ whole genome shotgun (WGS) entry which is preliminary data.</text>
</comment>
<evidence type="ECO:0000313" key="5">
    <source>
        <dbReference type="Proteomes" id="UP001642540"/>
    </source>
</evidence>
<name>A0ABP1Q5G4_9HEXA</name>
<accession>A0ABP1Q5G4</accession>
<dbReference type="PANTHER" id="PTHR13031">
    <property type="entry name" value="RIBONUCLEASE P SUBUNIT P30"/>
    <property type="match status" value="1"/>
</dbReference>
<dbReference type="EMBL" id="CAXLJM020000022">
    <property type="protein sequence ID" value="CAL8087982.1"/>
    <property type="molecule type" value="Genomic_DNA"/>
</dbReference>
<evidence type="ECO:0000256" key="2">
    <source>
        <dbReference type="ARBA" id="ARBA00007331"/>
    </source>
</evidence>
<dbReference type="Gene3D" id="3.20.20.140">
    <property type="entry name" value="Metal-dependent hydrolases"/>
    <property type="match status" value="1"/>
</dbReference>
<comment type="subcellular location">
    <subcellularLocation>
        <location evidence="1">Nucleus</location>
    </subcellularLocation>
</comment>
<dbReference type="InterPro" id="IPR002738">
    <property type="entry name" value="RNase_P_p30"/>
</dbReference>
<evidence type="ECO:0000256" key="3">
    <source>
        <dbReference type="ARBA" id="ARBA00022694"/>
    </source>
</evidence>
<dbReference type="PANTHER" id="PTHR13031:SF0">
    <property type="entry name" value="RIBONUCLEASE P PROTEIN SUBUNIT P30"/>
    <property type="match status" value="1"/>
</dbReference>
<keyword evidence="5" id="KW-1185">Reference proteome</keyword>
<organism evidence="4 5">
    <name type="scientific">Orchesella dallaii</name>
    <dbReference type="NCBI Taxonomy" id="48710"/>
    <lineage>
        <taxon>Eukaryota</taxon>
        <taxon>Metazoa</taxon>
        <taxon>Ecdysozoa</taxon>
        <taxon>Arthropoda</taxon>
        <taxon>Hexapoda</taxon>
        <taxon>Collembola</taxon>
        <taxon>Entomobryomorpha</taxon>
        <taxon>Entomobryoidea</taxon>
        <taxon>Orchesellidae</taxon>
        <taxon>Orchesellinae</taxon>
        <taxon>Orchesella</taxon>
    </lineage>
</organism>
<dbReference type="Proteomes" id="UP001642540">
    <property type="component" value="Unassembled WGS sequence"/>
</dbReference>
<dbReference type="InterPro" id="IPR016195">
    <property type="entry name" value="Pol/histidinol_Pase-like"/>
</dbReference>
<dbReference type="SUPFAM" id="SSF89550">
    <property type="entry name" value="PHP domain-like"/>
    <property type="match status" value="1"/>
</dbReference>
<reference evidence="4 5" key="1">
    <citation type="submission" date="2024-08" db="EMBL/GenBank/DDBJ databases">
        <authorList>
            <person name="Cucini C."/>
            <person name="Frati F."/>
        </authorList>
    </citation>
    <scope>NUCLEOTIDE SEQUENCE [LARGE SCALE GENOMIC DNA]</scope>
</reference>
<sequence>MEECTVPRNVFGKQCFGDLNIPTGPKCRQVCEAAVALGYKLLALNTPVVATSCLPQKVGGGGKKGKKRKLEEKTGGILSATAAQTGQDGVPPAKRPAWIEELMEKHKDVRILQRLTVIFYDINHLQTVLSQENVASYDILAVVPTNHDALVSCVISSLVFDIITFDIEGPHWIKKVKLNMQKGKVAAEKDVYFEITYSPSFHGDEPLENMIYIGDRVREDICTRKIKNVVISSGASAPDELRCPQNVLGIGYLLGFDETTTRICIREHVQKIASKGDSRKFGKSWVAFTPNEQEKEKAEV</sequence>
<proteinExistence type="inferred from homology"/>
<evidence type="ECO:0000256" key="1">
    <source>
        <dbReference type="ARBA" id="ARBA00004123"/>
    </source>
</evidence>
<gene>
    <name evidence="4" type="ORF">ODALV1_LOCUS6910</name>
</gene>
<protein>
    <submittedName>
        <fullName evidence="4">Uncharacterized protein</fullName>
    </submittedName>
</protein>
<dbReference type="Pfam" id="PF01876">
    <property type="entry name" value="RNase_P_p30"/>
    <property type="match status" value="1"/>
</dbReference>